<dbReference type="GeneID" id="89971383"/>
<dbReference type="PANTHER" id="PTHR47706">
    <property type="entry name" value="NMRA-LIKE FAMILY PROTEIN"/>
    <property type="match status" value="1"/>
</dbReference>
<gene>
    <name evidence="4" type="ORF">LTR84_003189</name>
</gene>
<dbReference type="GO" id="GO:0016491">
    <property type="term" value="F:oxidoreductase activity"/>
    <property type="evidence" value="ECO:0007669"/>
    <property type="project" value="UniProtKB-KW"/>
</dbReference>
<dbReference type="InterPro" id="IPR051609">
    <property type="entry name" value="NmrA/Isoflavone_reductase-like"/>
</dbReference>
<dbReference type="Proteomes" id="UP001358417">
    <property type="component" value="Unassembled WGS sequence"/>
</dbReference>
<dbReference type="Gene3D" id="3.90.25.10">
    <property type="entry name" value="UDP-galactose 4-epimerase, domain 1"/>
    <property type="match status" value="1"/>
</dbReference>
<keyword evidence="2" id="KW-0560">Oxidoreductase</keyword>
<dbReference type="CDD" id="cd05259">
    <property type="entry name" value="PCBER_SDR_a"/>
    <property type="match status" value="1"/>
</dbReference>
<sequence>MSSSLASNQPAGSKNHVEHVAIVGVGGRSGGAIAKALIQAGKHKVTAITRPDSINTMPTGLHDVKKVDYNSHTSLVEGFKGQDVLIMTMPVMSPKETHKKLIDAAVEAGVSWIMPNEWGVDVAKVEMGTDVLVRDGIISIREYIEQVGGDKTSWMGLCTSFWYEFSLAGTEARYGFDFDKKELTLYDDGTTKINTSTWPQVGRAVANLLALKVHPEGEGDTTPSLAQFKNKPVYVSSFFVSQRDMFESVLRVTGDDEKDWKITHEDVVERFKRGQELLKQGQMVGFGILLYARLFFKDGAGETNKLLANDILGLPKEDFDAATKVAVKMARAGETNAIH</sequence>
<dbReference type="EMBL" id="JAVRRD010000015">
    <property type="protein sequence ID" value="KAK5051537.1"/>
    <property type="molecule type" value="Genomic_DNA"/>
</dbReference>
<accession>A0AAV9NC30</accession>
<keyword evidence="1" id="KW-0521">NADP</keyword>
<dbReference type="InterPro" id="IPR045312">
    <property type="entry name" value="PCBER-like"/>
</dbReference>
<feature type="domain" description="NmrA-like" evidence="3">
    <location>
        <begin position="19"/>
        <end position="151"/>
    </location>
</feature>
<dbReference type="Gene3D" id="3.40.50.720">
    <property type="entry name" value="NAD(P)-binding Rossmann-like Domain"/>
    <property type="match status" value="1"/>
</dbReference>
<keyword evidence="5" id="KW-1185">Reference proteome</keyword>
<organism evidence="4 5">
    <name type="scientific">Exophiala bonariae</name>
    <dbReference type="NCBI Taxonomy" id="1690606"/>
    <lineage>
        <taxon>Eukaryota</taxon>
        <taxon>Fungi</taxon>
        <taxon>Dikarya</taxon>
        <taxon>Ascomycota</taxon>
        <taxon>Pezizomycotina</taxon>
        <taxon>Eurotiomycetes</taxon>
        <taxon>Chaetothyriomycetidae</taxon>
        <taxon>Chaetothyriales</taxon>
        <taxon>Herpotrichiellaceae</taxon>
        <taxon>Exophiala</taxon>
    </lineage>
</organism>
<name>A0AAV9NC30_9EURO</name>
<dbReference type="Pfam" id="PF05368">
    <property type="entry name" value="NmrA"/>
    <property type="match status" value="1"/>
</dbReference>
<evidence type="ECO:0000259" key="3">
    <source>
        <dbReference type="Pfam" id="PF05368"/>
    </source>
</evidence>
<dbReference type="PANTHER" id="PTHR47706:SF7">
    <property type="entry name" value="CIPA-LIKE, PUTATIVE (AFU_ORTHOLOGUE AFUA_1G01630)-RELATED"/>
    <property type="match status" value="1"/>
</dbReference>
<evidence type="ECO:0000313" key="5">
    <source>
        <dbReference type="Proteomes" id="UP001358417"/>
    </source>
</evidence>
<protein>
    <recommendedName>
        <fullName evidence="3">NmrA-like domain-containing protein</fullName>
    </recommendedName>
</protein>
<comment type="caution">
    <text evidence="4">The sequence shown here is derived from an EMBL/GenBank/DDBJ whole genome shotgun (WGS) entry which is preliminary data.</text>
</comment>
<evidence type="ECO:0000313" key="4">
    <source>
        <dbReference type="EMBL" id="KAK5051537.1"/>
    </source>
</evidence>
<dbReference type="SUPFAM" id="SSF51735">
    <property type="entry name" value="NAD(P)-binding Rossmann-fold domains"/>
    <property type="match status" value="1"/>
</dbReference>
<dbReference type="AlphaFoldDB" id="A0AAV9NC30"/>
<dbReference type="InterPro" id="IPR008030">
    <property type="entry name" value="NmrA-like"/>
</dbReference>
<dbReference type="RefSeq" id="XP_064705764.1">
    <property type="nucleotide sequence ID" value="XM_064846784.1"/>
</dbReference>
<evidence type="ECO:0000256" key="1">
    <source>
        <dbReference type="ARBA" id="ARBA00022857"/>
    </source>
</evidence>
<proteinExistence type="predicted"/>
<dbReference type="InterPro" id="IPR036291">
    <property type="entry name" value="NAD(P)-bd_dom_sf"/>
</dbReference>
<evidence type="ECO:0000256" key="2">
    <source>
        <dbReference type="ARBA" id="ARBA00023002"/>
    </source>
</evidence>
<reference evidence="4 5" key="1">
    <citation type="submission" date="2023-08" db="EMBL/GenBank/DDBJ databases">
        <title>Black Yeasts Isolated from many extreme environments.</title>
        <authorList>
            <person name="Coleine C."/>
            <person name="Stajich J.E."/>
            <person name="Selbmann L."/>
        </authorList>
    </citation>
    <scope>NUCLEOTIDE SEQUENCE [LARGE SCALE GENOMIC DNA]</scope>
    <source>
        <strain evidence="4 5">CCFEE 5792</strain>
    </source>
</reference>